<dbReference type="Proteomes" id="UP000594638">
    <property type="component" value="Unassembled WGS sequence"/>
</dbReference>
<reference evidence="2 3" key="1">
    <citation type="submission" date="2019-12" db="EMBL/GenBank/DDBJ databases">
        <authorList>
            <person name="Alioto T."/>
            <person name="Alioto T."/>
            <person name="Gomez Garrido J."/>
        </authorList>
    </citation>
    <scope>NUCLEOTIDE SEQUENCE [LARGE SCALE GENOMIC DNA]</scope>
</reference>
<organism evidence="2 3">
    <name type="scientific">Olea europaea subsp. europaea</name>
    <dbReference type="NCBI Taxonomy" id="158383"/>
    <lineage>
        <taxon>Eukaryota</taxon>
        <taxon>Viridiplantae</taxon>
        <taxon>Streptophyta</taxon>
        <taxon>Embryophyta</taxon>
        <taxon>Tracheophyta</taxon>
        <taxon>Spermatophyta</taxon>
        <taxon>Magnoliopsida</taxon>
        <taxon>eudicotyledons</taxon>
        <taxon>Gunneridae</taxon>
        <taxon>Pentapetalae</taxon>
        <taxon>asterids</taxon>
        <taxon>lamiids</taxon>
        <taxon>Lamiales</taxon>
        <taxon>Oleaceae</taxon>
        <taxon>Oleeae</taxon>
        <taxon>Olea</taxon>
    </lineage>
</organism>
<proteinExistence type="predicted"/>
<sequence length="84" mass="9129">MDSGNSGSLQSSSGGDEEYDSRADSISALMNHPTTHVGPISNPPRPPRLLQSQSQPHTSNPAVFDPLSYYLRFQHPSSLFNANM</sequence>
<feature type="region of interest" description="Disordered" evidence="1">
    <location>
        <begin position="1"/>
        <end position="63"/>
    </location>
</feature>
<gene>
    <name evidence="2" type="ORF">OLEA9_A064445</name>
</gene>
<evidence type="ECO:0000313" key="2">
    <source>
        <dbReference type="EMBL" id="CAA2989131.1"/>
    </source>
</evidence>
<name>A0A8S0S8M6_OLEEU</name>
<feature type="compositionally biased region" description="Polar residues" evidence="1">
    <location>
        <begin position="50"/>
        <end position="61"/>
    </location>
</feature>
<feature type="non-terminal residue" evidence="2">
    <location>
        <position position="84"/>
    </location>
</feature>
<protein>
    <submittedName>
        <fullName evidence="2">Uncharacterized protein</fullName>
    </submittedName>
</protein>
<dbReference type="OrthoDB" id="780193at2759"/>
<dbReference type="Gramene" id="OE9A064445T1">
    <property type="protein sequence ID" value="OE9A064445C1"/>
    <property type="gene ID" value="OE9A064445"/>
</dbReference>
<evidence type="ECO:0000313" key="3">
    <source>
        <dbReference type="Proteomes" id="UP000594638"/>
    </source>
</evidence>
<dbReference type="AlphaFoldDB" id="A0A8S0S8M6"/>
<keyword evidence="3" id="KW-1185">Reference proteome</keyword>
<evidence type="ECO:0000256" key="1">
    <source>
        <dbReference type="SAM" id="MobiDB-lite"/>
    </source>
</evidence>
<feature type="compositionally biased region" description="Low complexity" evidence="1">
    <location>
        <begin position="1"/>
        <end position="14"/>
    </location>
</feature>
<comment type="caution">
    <text evidence="2">The sequence shown here is derived from an EMBL/GenBank/DDBJ whole genome shotgun (WGS) entry which is preliminary data.</text>
</comment>
<dbReference type="EMBL" id="CACTIH010004063">
    <property type="protein sequence ID" value="CAA2989131.1"/>
    <property type="molecule type" value="Genomic_DNA"/>
</dbReference>
<accession>A0A8S0S8M6</accession>